<accession>A0ACC4CTA2</accession>
<dbReference type="EMBL" id="RCHU02000002">
    <property type="protein sequence ID" value="KAL3604528.1"/>
    <property type="molecule type" value="Genomic_DNA"/>
</dbReference>
<gene>
    <name evidence="1" type="ORF">D5086_005387</name>
</gene>
<protein>
    <submittedName>
        <fullName evidence="1">Uncharacterized protein</fullName>
    </submittedName>
</protein>
<reference evidence="1 2" key="1">
    <citation type="journal article" date="2024" name="Plant Biotechnol. J.">
        <title>Genome and CRISPR/Cas9 system of a widespread forest tree (Populus alba) in the world.</title>
        <authorList>
            <person name="Liu Y.J."/>
            <person name="Jiang P.F."/>
            <person name="Han X.M."/>
            <person name="Li X.Y."/>
            <person name="Wang H.M."/>
            <person name="Wang Y.J."/>
            <person name="Wang X.X."/>
            <person name="Zeng Q.Y."/>
        </authorList>
    </citation>
    <scope>NUCLEOTIDE SEQUENCE [LARGE SCALE GENOMIC DNA]</scope>
    <source>
        <strain evidence="2">cv. PAL-ZL1</strain>
    </source>
</reference>
<sequence length="266" mass="29764">MGGRQKGTSNFSFGIKGIARWDSKLFGEKRSPEGISYFDEGRQKGPHISALNKRESPDGIPSCLKSPEGISYFDEGRRIGPHISGLLRGIARWDSKLFEIAIRDLVFCYLEVARWDLIFHVGHPYNETIIFLWVGHPYNETIIFPWVGHPYNETTIFPGLKEITRWDLGWISILIKLKTKFQINQALTGSVSGVPFRVYLYNTYCAKPMLRLPPACILHAGGGGRKLILPPLGLGMLGQPDAGPALQVWAGIGPDRRSFSGRDRPT</sequence>
<comment type="caution">
    <text evidence="1">The sequence shown here is derived from an EMBL/GenBank/DDBJ whole genome shotgun (WGS) entry which is preliminary data.</text>
</comment>
<evidence type="ECO:0000313" key="1">
    <source>
        <dbReference type="EMBL" id="KAL3604528.1"/>
    </source>
</evidence>
<keyword evidence="2" id="KW-1185">Reference proteome</keyword>
<name>A0ACC4CTA2_POPAL</name>
<dbReference type="Proteomes" id="UP000309997">
    <property type="component" value="Unassembled WGS sequence"/>
</dbReference>
<proteinExistence type="predicted"/>
<evidence type="ECO:0000313" key="2">
    <source>
        <dbReference type="Proteomes" id="UP000309997"/>
    </source>
</evidence>
<organism evidence="1 2">
    <name type="scientific">Populus alba</name>
    <name type="common">White poplar</name>
    <dbReference type="NCBI Taxonomy" id="43335"/>
    <lineage>
        <taxon>Eukaryota</taxon>
        <taxon>Viridiplantae</taxon>
        <taxon>Streptophyta</taxon>
        <taxon>Embryophyta</taxon>
        <taxon>Tracheophyta</taxon>
        <taxon>Spermatophyta</taxon>
        <taxon>Magnoliopsida</taxon>
        <taxon>eudicotyledons</taxon>
        <taxon>Gunneridae</taxon>
        <taxon>Pentapetalae</taxon>
        <taxon>rosids</taxon>
        <taxon>fabids</taxon>
        <taxon>Malpighiales</taxon>
        <taxon>Salicaceae</taxon>
        <taxon>Saliceae</taxon>
        <taxon>Populus</taxon>
    </lineage>
</organism>